<evidence type="ECO:0000313" key="2">
    <source>
        <dbReference type="Proteomes" id="UP000008144"/>
    </source>
</evidence>
<name>F6VK57_CIOIN</name>
<organism evidence="1 2">
    <name type="scientific">Ciona intestinalis</name>
    <name type="common">Transparent sea squirt</name>
    <name type="synonym">Ascidia intestinalis</name>
    <dbReference type="NCBI Taxonomy" id="7719"/>
    <lineage>
        <taxon>Eukaryota</taxon>
        <taxon>Metazoa</taxon>
        <taxon>Chordata</taxon>
        <taxon>Tunicata</taxon>
        <taxon>Ascidiacea</taxon>
        <taxon>Phlebobranchia</taxon>
        <taxon>Cionidae</taxon>
        <taxon>Ciona</taxon>
    </lineage>
</organism>
<dbReference type="Ensembl" id="ENSCINT00000027059.1">
    <property type="protein sequence ID" value="ENSCINP00000026813.1"/>
    <property type="gene ID" value="ENSCING00000014955.1"/>
</dbReference>
<dbReference type="HOGENOM" id="CLU_3111563_0_0_1"/>
<reference evidence="2" key="1">
    <citation type="journal article" date="2002" name="Science">
        <title>The draft genome of Ciona intestinalis: insights into chordate and vertebrate origins.</title>
        <authorList>
            <person name="Dehal P."/>
            <person name="Satou Y."/>
            <person name="Campbell R.K."/>
            <person name="Chapman J."/>
            <person name="Degnan B."/>
            <person name="De Tomaso A."/>
            <person name="Davidson B."/>
            <person name="Di Gregorio A."/>
            <person name="Gelpke M."/>
            <person name="Goodstein D.M."/>
            <person name="Harafuji N."/>
            <person name="Hastings K.E."/>
            <person name="Ho I."/>
            <person name="Hotta K."/>
            <person name="Huang W."/>
            <person name="Kawashima T."/>
            <person name="Lemaire P."/>
            <person name="Martinez D."/>
            <person name="Meinertzhagen I.A."/>
            <person name="Necula S."/>
            <person name="Nonaka M."/>
            <person name="Putnam N."/>
            <person name="Rash S."/>
            <person name="Saiga H."/>
            <person name="Satake M."/>
            <person name="Terry A."/>
            <person name="Yamada L."/>
            <person name="Wang H.G."/>
            <person name="Awazu S."/>
            <person name="Azumi K."/>
            <person name="Boore J."/>
            <person name="Branno M."/>
            <person name="Chin-Bow S."/>
            <person name="DeSantis R."/>
            <person name="Doyle S."/>
            <person name="Francino P."/>
            <person name="Keys D.N."/>
            <person name="Haga S."/>
            <person name="Hayashi H."/>
            <person name="Hino K."/>
            <person name="Imai K.S."/>
            <person name="Inaba K."/>
            <person name="Kano S."/>
            <person name="Kobayashi K."/>
            <person name="Kobayashi M."/>
            <person name="Lee B.I."/>
            <person name="Makabe K.W."/>
            <person name="Manohar C."/>
            <person name="Matassi G."/>
            <person name="Medina M."/>
            <person name="Mochizuki Y."/>
            <person name="Mount S."/>
            <person name="Morishita T."/>
            <person name="Miura S."/>
            <person name="Nakayama A."/>
            <person name="Nishizaka S."/>
            <person name="Nomoto H."/>
            <person name="Ohta F."/>
            <person name="Oishi K."/>
            <person name="Rigoutsos I."/>
            <person name="Sano M."/>
            <person name="Sasaki A."/>
            <person name="Sasakura Y."/>
            <person name="Shoguchi E."/>
            <person name="Shin-i T."/>
            <person name="Spagnuolo A."/>
            <person name="Stainier D."/>
            <person name="Suzuki M.M."/>
            <person name="Tassy O."/>
            <person name="Takatori N."/>
            <person name="Tokuoka M."/>
            <person name="Yagi K."/>
            <person name="Yoshizaki F."/>
            <person name="Wada S."/>
            <person name="Zhang C."/>
            <person name="Hyatt P.D."/>
            <person name="Larimer F."/>
            <person name="Detter C."/>
            <person name="Doggett N."/>
            <person name="Glavina T."/>
            <person name="Hawkins T."/>
            <person name="Richardson P."/>
            <person name="Lucas S."/>
            <person name="Kohara Y."/>
            <person name="Levine M."/>
            <person name="Satoh N."/>
            <person name="Rokhsar D.S."/>
        </authorList>
    </citation>
    <scope>NUCLEOTIDE SEQUENCE [LARGE SCALE GENOMIC DNA]</scope>
</reference>
<dbReference type="Proteomes" id="UP000008144">
    <property type="component" value="Chromosome 14"/>
</dbReference>
<dbReference type="AlphaFoldDB" id="F6VK57"/>
<sequence>ADPPVERTEDTNCFEELSLNNWSFVGRGRRRDSISVIDQLSGFADSGISTS</sequence>
<reference evidence="1" key="4">
    <citation type="submission" date="2025-09" db="UniProtKB">
        <authorList>
            <consortium name="Ensembl"/>
        </authorList>
    </citation>
    <scope>IDENTIFICATION</scope>
</reference>
<reference evidence="1" key="2">
    <citation type="journal article" date="2008" name="Genome Biol.">
        <title>Improved genome assembly and evidence-based global gene model set for the chordate Ciona intestinalis: new insight into intron and operon populations.</title>
        <authorList>
            <person name="Satou Y."/>
            <person name="Mineta K."/>
            <person name="Ogasawara M."/>
            <person name="Sasakura Y."/>
            <person name="Shoguchi E."/>
            <person name="Ueno K."/>
            <person name="Yamada L."/>
            <person name="Matsumoto J."/>
            <person name="Wasserscheid J."/>
            <person name="Dewar K."/>
            <person name="Wiley G.B."/>
            <person name="Macmil S.L."/>
            <person name="Roe B.A."/>
            <person name="Zeller R.W."/>
            <person name="Hastings K.E."/>
            <person name="Lemaire P."/>
            <person name="Lindquist E."/>
            <person name="Endo T."/>
            <person name="Hotta K."/>
            <person name="Inaba K."/>
        </authorList>
    </citation>
    <scope>NUCLEOTIDE SEQUENCE [LARGE SCALE GENOMIC DNA]</scope>
    <source>
        <strain evidence="1">wild type</strain>
    </source>
</reference>
<reference evidence="1" key="3">
    <citation type="submission" date="2025-08" db="UniProtKB">
        <authorList>
            <consortium name="Ensembl"/>
        </authorList>
    </citation>
    <scope>IDENTIFICATION</scope>
</reference>
<keyword evidence="2" id="KW-1185">Reference proteome</keyword>
<dbReference type="EMBL" id="EAAA01001146">
    <property type="status" value="NOT_ANNOTATED_CDS"/>
    <property type="molecule type" value="Genomic_DNA"/>
</dbReference>
<evidence type="ECO:0000313" key="1">
    <source>
        <dbReference type="Ensembl" id="ENSCINP00000026813.1"/>
    </source>
</evidence>
<dbReference type="InParanoid" id="F6VK57"/>
<proteinExistence type="predicted"/>
<protein>
    <submittedName>
        <fullName evidence="1">Uncharacterized protein</fullName>
    </submittedName>
</protein>
<accession>F6VK57</accession>